<keyword evidence="3 6" id="KW-0540">Nuclease</keyword>
<dbReference type="Proteomes" id="UP000095564">
    <property type="component" value="Unassembled WGS sequence"/>
</dbReference>
<dbReference type="AlphaFoldDB" id="D4N1B3"/>
<feature type="active site" evidence="6">
    <location>
        <position position="33"/>
    </location>
</feature>
<evidence type="ECO:0000313" key="13">
    <source>
        <dbReference type="Proteomes" id="UP000008960"/>
    </source>
</evidence>
<dbReference type="STRING" id="649756.ERS852387_01452"/>
<dbReference type="GO" id="GO:0019843">
    <property type="term" value="F:rRNA binding"/>
    <property type="evidence" value="ECO:0007669"/>
    <property type="project" value="UniProtKB-UniRule"/>
</dbReference>
<evidence type="ECO:0000313" key="17">
    <source>
        <dbReference type="Proteomes" id="UP000188159"/>
    </source>
</evidence>
<evidence type="ECO:0000256" key="4">
    <source>
        <dbReference type="ARBA" id="ARBA00022759"/>
    </source>
</evidence>
<dbReference type="OrthoDB" id="46571at2"/>
<dbReference type="EMBL" id="CYXT01000019">
    <property type="protein sequence ID" value="CUN06446.1"/>
    <property type="molecule type" value="Genomic_DNA"/>
</dbReference>
<dbReference type="PANTHER" id="PTHR34276">
    <property type="entry name" value="MINI-RIBONUCLEASE 3"/>
    <property type="match status" value="1"/>
</dbReference>
<dbReference type="InterPro" id="IPR036389">
    <property type="entry name" value="RNase_III_sf"/>
</dbReference>
<comment type="subcellular location">
    <subcellularLocation>
        <location evidence="6">Cytoplasm</location>
    </subcellularLocation>
</comment>
<dbReference type="KEGG" id="bprl:CL2_17390"/>
<comment type="similarity">
    <text evidence="6">Belongs to the MrnC RNase family.</text>
</comment>
<dbReference type="InterPro" id="IPR008226">
    <property type="entry name" value="Mini3_fam"/>
</dbReference>
<keyword evidence="4 6" id="KW-0255">Endonuclease</keyword>
<evidence type="ECO:0000313" key="10">
    <source>
        <dbReference type="EMBL" id="CUM94294.1"/>
    </source>
</evidence>
<dbReference type="PANTHER" id="PTHR34276:SF1">
    <property type="entry name" value="MINI-RIBONUCLEASE 3"/>
    <property type="match status" value="1"/>
</dbReference>
<name>D4N1B3_ANAHA</name>
<comment type="cofactor">
    <cofactor evidence="6">
        <name>Mg(2+)</name>
        <dbReference type="ChEBI" id="CHEBI:18420"/>
    </cofactor>
</comment>
<dbReference type="Proteomes" id="UP000188159">
    <property type="component" value="Chromosome"/>
</dbReference>
<keyword evidence="6" id="KW-0694">RNA-binding</keyword>
<organism evidence="9 13">
    <name type="scientific">Anaerostipes hadrus</name>
    <dbReference type="NCBI Taxonomy" id="649756"/>
    <lineage>
        <taxon>Bacteria</taxon>
        <taxon>Bacillati</taxon>
        <taxon>Bacillota</taxon>
        <taxon>Clostridia</taxon>
        <taxon>Lachnospirales</taxon>
        <taxon>Lachnospiraceae</taxon>
        <taxon>Anaerostipes</taxon>
    </lineage>
</organism>
<evidence type="ECO:0000259" key="7">
    <source>
        <dbReference type="Pfam" id="PF00636"/>
    </source>
</evidence>
<keyword evidence="6" id="KW-0460">Magnesium</keyword>
<dbReference type="Gene3D" id="1.10.1520.10">
    <property type="entry name" value="Ribonuclease III domain"/>
    <property type="match status" value="1"/>
</dbReference>
<keyword evidence="5 6" id="KW-0378">Hydrolase</keyword>
<evidence type="ECO:0000256" key="1">
    <source>
        <dbReference type="ARBA" id="ARBA00022517"/>
    </source>
</evidence>
<evidence type="ECO:0000256" key="6">
    <source>
        <dbReference type="HAMAP-Rule" id="MF_01468"/>
    </source>
</evidence>
<dbReference type="RefSeq" id="WP_008391851.1">
    <property type="nucleotide sequence ID" value="NC_021016.1"/>
</dbReference>
<dbReference type="GO" id="GO:0005737">
    <property type="term" value="C:cytoplasm"/>
    <property type="evidence" value="ECO:0007669"/>
    <property type="project" value="UniProtKB-SubCell"/>
</dbReference>
<evidence type="ECO:0000313" key="16">
    <source>
        <dbReference type="Proteomes" id="UP000095598"/>
    </source>
</evidence>
<keyword evidence="6" id="KW-0963">Cytoplasm</keyword>
<accession>D4N1B3</accession>
<dbReference type="EC" id="3.1.26.-" evidence="6"/>
<reference evidence="14 15" key="3">
    <citation type="submission" date="2015-09" db="EMBL/GenBank/DDBJ databases">
        <authorList>
            <consortium name="Pathogen Informatics"/>
        </authorList>
    </citation>
    <scope>NUCLEOTIDE SEQUENCE [LARGE SCALE GENOMIC DNA]</scope>
    <source>
        <strain evidence="11 16">2789STDY5608868</strain>
        <strain evidence="12 15">2789STDY5834908</strain>
        <strain evidence="10 14">2789STDY5834959</strain>
    </source>
</reference>
<keyword evidence="2 6" id="KW-0698">rRNA processing</keyword>
<evidence type="ECO:0000313" key="9">
    <source>
        <dbReference type="EMBL" id="CBL38658.1"/>
    </source>
</evidence>
<comment type="function">
    <text evidence="6">Involved in correct processing of both the 5' and 3' ends of 23S rRNA precursor. Processes 30S rRNA precursor transcript even in absence of ribonuclease 3 (Rnc); Rnc processes 30S rRNA into smaller rRNA precursors.</text>
</comment>
<evidence type="ECO:0000313" key="11">
    <source>
        <dbReference type="EMBL" id="CUN06446.1"/>
    </source>
</evidence>
<dbReference type="Proteomes" id="UP000095598">
    <property type="component" value="Unassembled WGS sequence"/>
</dbReference>
<gene>
    <name evidence="6 10" type="primary">mrnC</name>
    <name evidence="9" type="ORF">CL2_17390</name>
    <name evidence="8" type="ORF">DO83_02780</name>
    <name evidence="11" type="ORF">ERS852425_02384</name>
    <name evidence="12" type="ORF">ERS852520_03492</name>
    <name evidence="10" type="ORF">ERS852571_01518</name>
</gene>
<dbReference type="Proteomes" id="UP000095553">
    <property type="component" value="Unassembled WGS sequence"/>
</dbReference>
<dbReference type="Proteomes" id="UP000008960">
    <property type="component" value="Chromosome"/>
</dbReference>
<dbReference type="Pfam" id="PF00636">
    <property type="entry name" value="Ribonuclease_3"/>
    <property type="match status" value="1"/>
</dbReference>
<dbReference type="GO" id="GO:0004525">
    <property type="term" value="F:ribonuclease III activity"/>
    <property type="evidence" value="ECO:0007669"/>
    <property type="project" value="InterPro"/>
</dbReference>
<dbReference type="PATRIC" id="fig|245018.3.peg.2032"/>
<dbReference type="HAMAP" id="MF_01468">
    <property type="entry name" value="RNase_Mini_III"/>
    <property type="match status" value="1"/>
</dbReference>
<evidence type="ECO:0000256" key="3">
    <source>
        <dbReference type="ARBA" id="ARBA00022722"/>
    </source>
</evidence>
<protein>
    <recommendedName>
        <fullName evidence="6">Mini-ribonuclease 3</fullName>
        <shortName evidence="6">Mini-3</shortName>
        <shortName evidence="6">Mini-RNase 3</shortName>
        <ecNumber evidence="6">3.1.26.-</ecNumber>
    </recommendedName>
    <alternativeName>
        <fullName evidence="6">Mini-RNase III</fullName>
        <shortName evidence="6">Mini-III</shortName>
    </alternativeName>
</protein>
<evidence type="ECO:0000313" key="12">
    <source>
        <dbReference type="EMBL" id="CUQ24214.1"/>
    </source>
</evidence>
<reference evidence="8 17" key="4">
    <citation type="journal article" date="2016" name="Sci. Rep.">
        <title>Accelerated dysbiosis of gut microbiota during aggravation of DSS-induced colitis by a butyrate-producing bacterium.</title>
        <authorList>
            <person name="Zhang Q."/>
            <person name="Wu Y."/>
            <person name="Wang J."/>
            <person name="Wu G."/>
            <person name="Long W."/>
            <person name="Xue Z."/>
            <person name="Wang L."/>
            <person name="Zhang X."/>
            <person name="Pang X."/>
            <person name="Zhao Y."/>
            <person name="Zhao L."/>
            <person name="Zhang C."/>
        </authorList>
    </citation>
    <scope>NUCLEOTIDE SEQUENCE [LARGE SCALE GENOMIC DNA]</scope>
    <source>
        <strain evidence="8 17">BPB5</strain>
    </source>
</reference>
<proteinExistence type="inferred from homology"/>
<keyword evidence="1 6" id="KW-0690">Ribosome biogenesis</keyword>
<evidence type="ECO:0000313" key="14">
    <source>
        <dbReference type="Proteomes" id="UP000095553"/>
    </source>
</evidence>
<comment type="subunit">
    <text evidence="6">Homodimer.</text>
</comment>
<evidence type="ECO:0000256" key="2">
    <source>
        <dbReference type="ARBA" id="ARBA00022552"/>
    </source>
</evidence>
<dbReference type="InterPro" id="IPR000999">
    <property type="entry name" value="RNase_III_dom"/>
</dbReference>
<dbReference type="EMBL" id="CYXY01000008">
    <property type="protein sequence ID" value="CUM94294.1"/>
    <property type="molecule type" value="Genomic_DNA"/>
</dbReference>
<reference evidence="9 13" key="1">
    <citation type="submission" date="2010-03" db="EMBL/GenBank/DDBJ databases">
        <title>The genome sequence of Clostridiales sp. SSC/2.</title>
        <authorList>
            <consortium name="metaHIT consortium -- http://www.metahit.eu/"/>
            <person name="Pajon A."/>
            <person name="Turner K."/>
            <person name="Parkhill J."/>
            <person name="Duncan S."/>
            <person name="Flint H."/>
        </authorList>
    </citation>
    <scope>NUCLEOTIDE SEQUENCE [LARGE SCALE GENOMIC DNA]</scope>
    <source>
        <strain evidence="9 13">SSC/2</strain>
    </source>
</reference>
<feature type="domain" description="RNase III" evidence="7">
    <location>
        <begin position="27"/>
        <end position="124"/>
    </location>
</feature>
<dbReference type="EMBL" id="FP929061">
    <property type="protein sequence ID" value="CBL38658.1"/>
    <property type="molecule type" value="Genomic_DNA"/>
</dbReference>
<sequence>MEQSLIQKIKEGLYLDGLDPKSYSPLSLAYIGDAIYEIVIRTIVMSAGNMSVNKYHKKSSSMVKASAQKEVFEKIEPFLTEEEMAVYKRGRNSKSGSVAKNASMMDYRKATGVEALVGYLYLAGDMDRIIELIGIGFDLNKKEEIGEEHES</sequence>
<evidence type="ECO:0000313" key="15">
    <source>
        <dbReference type="Proteomes" id="UP000095564"/>
    </source>
</evidence>
<evidence type="ECO:0000313" key="8">
    <source>
        <dbReference type="EMBL" id="AQP38624.1"/>
    </source>
</evidence>
<dbReference type="EMBL" id="CP012098">
    <property type="protein sequence ID" value="AQP38624.1"/>
    <property type="molecule type" value="Genomic_DNA"/>
</dbReference>
<dbReference type="GO" id="GO:0006364">
    <property type="term" value="P:rRNA processing"/>
    <property type="evidence" value="ECO:0007669"/>
    <property type="project" value="UniProtKB-UniRule"/>
</dbReference>
<evidence type="ECO:0000256" key="5">
    <source>
        <dbReference type="ARBA" id="ARBA00022801"/>
    </source>
</evidence>
<dbReference type="EMBL" id="CZAU01000062">
    <property type="protein sequence ID" value="CUQ24214.1"/>
    <property type="molecule type" value="Genomic_DNA"/>
</dbReference>
<keyword evidence="6" id="KW-0699">rRNA-binding</keyword>
<reference evidence="9 13" key="2">
    <citation type="submission" date="2010-03" db="EMBL/GenBank/DDBJ databases">
        <authorList>
            <person name="Pajon A."/>
        </authorList>
    </citation>
    <scope>NUCLEOTIDE SEQUENCE [LARGE SCALE GENOMIC DNA]</scope>
    <source>
        <strain evidence="9 13">SSC/2</strain>
    </source>
</reference>
<dbReference type="SUPFAM" id="SSF69065">
    <property type="entry name" value="RNase III domain-like"/>
    <property type="match status" value="1"/>
</dbReference>